<keyword evidence="4" id="KW-1185">Reference proteome</keyword>
<dbReference type="EMBL" id="KZ613942">
    <property type="protein sequence ID" value="PMD43045.1"/>
    <property type="molecule type" value="Genomic_DNA"/>
</dbReference>
<dbReference type="Pfam" id="PF25053">
    <property type="entry name" value="DUF7791"/>
    <property type="match status" value="1"/>
</dbReference>
<dbReference type="InterPro" id="IPR056693">
    <property type="entry name" value="DUF7791"/>
</dbReference>
<evidence type="ECO:0000256" key="1">
    <source>
        <dbReference type="ARBA" id="ARBA00022737"/>
    </source>
</evidence>
<organism evidence="3 4">
    <name type="scientific">Hyaloscypha variabilis (strain UAMH 11265 / GT02V1 / F)</name>
    <name type="common">Meliniomyces variabilis</name>
    <dbReference type="NCBI Taxonomy" id="1149755"/>
    <lineage>
        <taxon>Eukaryota</taxon>
        <taxon>Fungi</taxon>
        <taxon>Dikarya</taxon>
        <taxon>Ascomycota</taxon>
        <taxon>Pezizomycotina</taxon>
        <taxon>Leotiomycetes</taxon>
        <taxon>Helotiales</taxon>
        <taxon>Hyaloscyphaceae</taxon>
        <taxon>Hyaloscypha</taxon>
        <taxon>Hyaloscypha variabilis</taxon>
    </lineage>
</organism>
<feature type="non-terminal residue" evidence="3">
    <location>
        <position position="560"/>
    </location>
</feature>
<dbReference type="InterPro" id="IPR056884">
    <property type="entry name" value="NPHP3-like_N"/>
</dbReference>
<protein>
    <recommendedName>
        <fullName evidence="2">NACHT domain-containing protein</fullName>
    </recommendedName>
</protein>
<name>A0A2J6RX06_HYAVF</name>
<accession>A0A2J6RX06</accession>
<dbReference type="InterPro" id="IPR007111">
    <property type="entry name" value="NACHT_NTPase"/>
</dbReference>
<evidence type="ECO:0000313" key="3">
    <source>
        <dbReference type="EMBL" id="PMD43045.1"/>
    </source>
</evidence>
<reference evidence="3 4" key="1">
    <citation type="submission" date="2016-04" db="EMBL/GenBank/DDBJ databases">
        <title>A degradative enzymes factory behind the ericoid mycorrhizal symbiosis.</title>
        <authorList>
            <consortium name="DOE Joint Genome Institute"/>
            <person name="Martino E."/>
            <person name="Morin E."/>
            <person name="Grelet G."/>
            <person name="Kuo A."/>
            <person name="Kohler A."/>
            <person name="Daghino S."/>
            <person name="Barry K."/>
            <person name="Choi C."/>
            <person name="Cichocki N."/>
            <person name="Clum A."/>
            <person name="Copeland A."/>
            <person name="Hainaut M."/>
            <person name="Haridas S."/>
            <person name="Labutti K."/>
            <person name="Lindquist E."/>
            <person name="Lipzen A."/>
            <person name="Khouja H.-R."/>
            <person name="Murat C."/>
            <person name="Ohm R."/>
            <person name="Olson A."/>
            <person name="Spatafora J."/>
            <person name="Veneault-Fourrey C."/>
            <person name="Henrissat B."/>
            <person name="Grigoriev I."/>
            <person name="Martin F."/>
            <person name="Perotto S."/>
        </authorList>
    </citation>
    <scope>NUCLEOTIDE SEQUENCE [LARGE SCALE GENOMIC DNA]</scope>
    <source>
        <strain evidence="3 4">F</strain>
    </source>
</reference>
<dbReference type="PROSITE" id="PS50837">
    <property type="entry name" value="NACHT"/>
    <property type="match status" value="1"/>
</dbReference>
<evidence type="ECO:0000313" key="4">
    <source>
        <dbReference type="Proteomes" id="UP000235786"/>
    </source>
</evidence>
<dbReference type="AlphaFoldDB" id="A0A2J6RX06"/>
<gene>
    <name evidence="3" type="ORF">L207DRAFT_620475</name>
</gene>
<dbReference type="InterPro" id="IPR027417">
    <property type="entry name" value="P-loop_NTPase"/>
</dbReference>
<dbReference type="STRING" id="1149755.A0A2J6RX06"/>
<feature type="domain" description="NACHT" evidence="2">
    <location>
        <begin position="192"/>
        <end position="352"/>
    </location>
</feature>
<dbReference type="PANTHER" id="PTHR10039">
    <property type="entry name" value="AMELOGENIN"/>
    <property type="match status" value="1"/>
</dbReference>
<dbReference type="Pfam" id="PF24883">
    <property type="entry name" value="NPHP3_N"/>
    <property type="match status" value="1"/>
</dbReference>
<dbReference type="PANTHER" id="PTHR10039:SF5">
    <property type="entry name" value="NACHT DOMAIN-CONTAINING PROTEIN"/>
    <property type="match status" value="1"/>
</dbReference>
<keyword evidence="1" id="KW-0677">Repeat</keyword>
<proteinExistence type="predicted"/>
<feature type="non-terminal residue" evidence="3">
    <location>
        <position position="1"/>
    </location>
</feature>
<dbReference type="Gene3D" id="3.40.50.300">
    <property type="entry name" value="P-loop containing nucleotide triphosphate hydrolases"/>
    <property type="match status" value="1"/>
</dbReference>
<evidence type="ECO:0000259" key="2">
    <source>
        <dbReference type="PROSITE" id="PS50837"/>
    </source>
</evidence>
<dbReference type="OrthoDB" id="5086500at2759"/>
<dbReference type="SUPFAM" id="SSF52540">
    <property type="entry name" value="P-loop containing nucleoside triphosphate hydrolases"/>
    <property type="match status" value="1"/>
</dbReference>
<sequence length="560" mass="63485">SFGLIFFGTPHSGPTNDLKVKFGKACVGIAQSMPWKVSNDIMEALKKGSLFSDVLSEHWRHQLEQYQIVSFYEGVGNLVPRESAVLGLDGRRENQVKLNATHSDMCRFNPSVEKDKDNYFLVEGNMADLCSKYPIKDADKGEFKELIDSLRALSHNPRVEKISDQHQKSLQWMWNDDEDGPGFVKWLKSDVPIYWITGLPGSGKSTLMKYLYGNPQTESYISTNGRTVTTIGYFFHELGTSQETSFKSLLATILEALSTSFSTLASLFVTYFVELKKRTKNEAGELLWHEIYLKKALELVGQSGVFGTVLLFVDGLDECSGDHRQQLQFLVPWIQSTQGERLTVRLCLSSRPLPEIELRLSSFPECRIHEWTANDISAYVRDKLGLTGKTLALSDQMLRKHQKGTIVEYLTDTVIKKAQGVFLWVQLVVNNLIVGIEEGYSDTELKDCLDSLPPELEALYTRIFEQIPMDYIDDAMIYFKLALVRHRLGLLDVHLATQDPEEALAREDHASYEEHLAVKAACTRTETRIKSRCRGLLQVNQSKTDKTASKYTPSMMKDMT</sequence>
<dbReference type="Proteomes" id="UP000235786">
    <property type="component" value="Unassembled WGS sequence"/>
</dbReference>